<keyword evidence="2" id="KW-1185">Reference proteome</keyword>
<reference evidence="2" key="1">
    <citation type="journal article" date="2022" name="Nat. Commun.">
        <title>Chromosome evolution and the genetic basis of agronomically important traits in greater yam.</title>
        <authorList>
            <person name="Bredeson J.V."/>
            <person name="Lyons J.B."/>
            <person name="Oniyinde I.O."/>
            <person name="Okereke N.R."/>
            <person name="Kolade O."/>
            <person name="Nnabue I."/>
            <person name="Nwadili C.O."/>
            <person name="Hribova E."/>
            <person name="Parker M."/>
            <person name="Nwogha J."/>
            <person name="Shu S."/>
            <person name="Carlson J."/>
            <person name="Kariba R."/>
            <person name="Muthemba S."/>
            <person name="Knop K."/>
            <person name="Barton G.J."/>
            <person name="Sherwood A.V."/>
            <person name="Lopez-Montes A."/>
            <person name="Asiedu R."/>
            <person name="Jamnadass R."/>
            <person name="Muchugi A."/>
            <person name="Goodstein D."/>
            <person name="Egesi C.N."/>
            <person name="Featherston J."/>
            <person name="Asfaw A."/>
            <person name="Simpson G.G."/>
            <person name="Dolezel J."/>
            <person name="Hendre P.S."/>
            <person name="Van Deynze A."/>
            <person name="Kumar P.L."/>
            <person name="Obidiegwu J.E."/>
            <person name="Bhattacharjee R."/>
            <person name="Rokhsar D.S."/>
        </authorList>
    </citation>
    <scope>NUCLEOTIDE SEQUENCE [LARGE SCALE GENOMIC DNA]</scope>
    <source>
        <strain evidence="2">cv. TDa95/00328</strain>
    </source>
</reference>
<name>A0ACB7UAX7_DIOAL</name>
<evidence type="ECO:0000313" key="2">
    <source>
        <dbReference type="Proteomes" id="UP000827976"/>
    </source>
</evidence>
<comment type="caution">
    <text evidence="1">The sequence shown here is derived from an EMBL/GenBank/DDBJ whole genome shotgun (WGS) entry which is preliminary data.</text>
</comment>
<proteinExistence type="predicted"/>
<dbReference type="Proteomes" id="UP000827976">
    <property type="component" value="Chromosome 17"/>
</dbReference>
<sequence>MLYIISRNQEFRSSSRVNQSIKYSMASGTKPIFVIFIIFSILLLLFTSTPTFAARPISTPTSAAISTPGALNPNRPVCGGARGRPYGACNSPPPLKRKCKSIYGCPPEQTNNVATDRTRLNIKTNN</sequence>
<accession>A0ACB7UAX7</accession>
<gene>
    <name evidence="1" type="ORF">IHE45_17G022000</name>
</gene>
<protein>
    <submittedName>
        <fullName evidence="1">Rapid ALkalinization Factor protein</fullName>
    </submittedName>
</protein>
<dbReference type="EMBL" id="CM037027">
    <property type="protein sequence ID" value="KAH7657432.1"/>
    <property type="molecule type" value="Genomic_DNA"/>
</dbReference>
<evidence type="ECO:0000313" key="1">
    <source>
        <dbReference type="EMBL" id="KAH7657432.1"/>
    </source>
</evidence>
<organism evidence="1 2">
    <name type="scientific">Dioscorea alata</name>
    <name type="common">Purple yam</name>
    <dbReference type="NCBI Taxonomy" id="55571"/>
    <lineage>
        <taxon>Eukaryota</taxon>
        <taxon>Viridiplantae</taxon>
        <taxon>Streptophyta</taxon>
        <taxon>Embryophyta</taxon>
        <taxon>Tracheophyta</taxon>
        <taxon>Spermatophyta</taxon>
        <taxon>Magnoliopsida</taxon>
        <taxon>Liliopsida</taxon>
        <taxon>Dioscoreales</taxon>
        <taxon>Dioscoreaceae</taxon>
        <taxon>Dioscorea</taxon>
    </lineage>
</organism>